<feature type="compositionally biased region" description="Basic and acidic residues" evidence="1">
    <location>
        <begin position="36"/>
        <end position="52"/>
    </location>
</feature>
<organism evidence="2 3">
    <name type="scientific">Gigaspora margarita</name>
    <dbReference type="NCBI Taxonomy" id="4874"/>
    <lineage>
        <taxon>Eukaryota</taxon>
        <taxon>Fungi</taxon>
        <taxon>Fungi incertae sedis</taxon>
        <taxon>Mucoromycota</taxon>
        <taxon>Glomeromycotina</taxon>
        <taxon>Glomeromycetes</taxon>
        <taxon>Diversisporales</taxon>
        <taxon>Gigasporaceae</taxon>
        <taxon>Gigaspora</taxon>
    </lineage>
</organism>
<protein>
    <submittedName>
        <fullName evidence="2">27491_t:CDS:1</fullName>
    </submittedName>
</protein>
<name>A0ABN7XPS4_GIGMA</name>
<feature type="non-terminal residue" evidence="2">
    <location>
        <position position="1"/>
    </location>
</feature>
<gene>
    <name evidence="2" type="ORF">GMARGA_LOCUS46150</name>
</gene>
<comment type="caution">
    <text evidence="2">The sequence shown here is derived from an EMBL/GenBank/DDBJ whole genome shotgun (WGS) entry which is preliminary data.</text>
</comment>
<dbReference type="Proteomes" id="UP000789901">
    <property type="component" value="Unassembled WGS sequence"/>
</dbReference>
<evidence type="ECO:0000313" key="3">
    <source>
        <dbReference type="Proteomes" id="UP000789901"/>
    </source>
</evidence>
<dbReference type="EMBL" id="CAJVQB010169558">
    <property type="protein sequence ID" value="CAG8857329.1"/>
    <property type="molecule type" value="Genomic_DNA"/>
</dbReference>
<accession>A0ABN7XPS4</accession>
<evidence type="ECO:0000256" key="1">
    <source>
        <dbReference type="SAM" id="MobiDB-lite"/>
    </source>
</evidence>
<reference evidence="2 3" key="1">
    <citation type="submission" date="2021-06" db="EMBL/GenBank/DDBJ databases">
        <authorList>
            <person name="Kallberg Y."/>
            <person name="Tangrot J."/>
            <person name="Rosling A."/>
        </authorList>
    </citation>
    <scope>NUCLEOTIDE SEQUENCE [LARGE SCALE GENOMIC DNA]</scope>
    <source>
        <strain evidence="2 3">120-4 pot B 10/14</strain>
    </source>
</reference>
<sequence>KAEEVIKEFNKANSTFPVSEADFVLRDWLTSYCNIDQEKKKRPLKQDQKDVESTPEQSDTDEMSDNAQNPFENNDNIN</sequence>
<keyword evidence="3" id="KW-1185">Reference proteome</keyword>
<feature type="region of interest" description="Disordered" evidence="1">
    <location>
        <begin position="36"/>
        <end position="78"/>
    </location>
</feature>
<feature type="non-terminal residue" evidence="2">
    <location>
        <position position="78"/>
    </location>
</feature>
<feature type="compositionally biased region" description="Polar residues" evidence="1">
    <location>
        <begin position="65"/>
        <end position="78"/>
    </location>
</feature>
<proteinExistence type="predicted"/>
<evidence type="ECO:0000313" key="2">
    <source>
        <dbReference type="EMBL" id="CAG8857329.1"/>
    </source>
</evidence>